<evidence type="ECO:0000313" key="2">
    <source>
        <dbReference type="Proteomes" id="UP001153954"/>
    </source>
</evidence>
<comment type="caution">
    <text evidence="1">The sequence shown here is derived from an EMBL/GenBank/DDBJ whole genome shotgun (WGS) entry which is preliminary data.</text>
</comment>
<proteinExistence type="predicted"/>
<accession>A0AAU9U486</accession>
<protein>
    <submittedName>
        <fullName evidence="1">Uncharacterized protein</fullName>
    </submittedName>
</protein>
<sequence length="69" mass="7704">MDFVAQEKIENVKHNTLIEQPANVETVNENIEPPKQVEETESALIHGGCPEDYRRAGSVCIPINVNKSE</sequence>
<dbReference type="AlphaFoldDB" id="A0AAU9U486"/>
<dbReference type="EMBL" id="CAKOGL010000013">
    <property type="protein sequence ID" value="CAH2093597.1"/>
    <property type="molecule type" value="Genomic_DNA"/>
</dbReference>
<reference evidence="1" key="1">
    <citation type="submission" date="2022-03" db="EMBL/GenBank/DDBJ databases">
        <authorList>
            <person name="Tunstrom K."/>
        </authorList>
    </citation>
    <scope>NUCLEOTIDE SEQUENCE</scope>
</reference>
<dbReference type="Proteomes" id="UP001153954">
    <property type="component" value="Unassembled WGS sequence"/>
</dbReference>
<evidence type="ECO:0000313" key="1">
    <source>
        <dbReference type="EMBL" id="CAH2093597.1"/>
    </source>
</evidence>
<gene>
    <name evidence="1" type="ORF">EEDITHA_LOCUS9249</name>
</gene>
<name>A0AAU9U486_EUPED</name>
<organism evidence="1 2">
    <name type="scientific">Euphydryas editha</name>
    <name type="common">Edith's checkerspot</name>
    <dbReference type="NCBI Taxonomy" id="104508"/>
    <lineage>
        <taxon>Eukaryota</taxon>
        <taxon>Metazoa</taxon>
        <taxon>Ecdysozoa</taxon>
        <taxon>Arthropoda</taxon>
        <taxon>Hexapoda</taxon>
        <taxon>Insecta</taxon>
        <taxon>Pterygota</taxon>
        <taxon>Neoptera</taxon>
        <taxon>Endopterygota</taxon>
        <taxon>Lepidoptera</taxon>
        <taxon>Glossata</taxon>
        <taxon>Ditrysia</taxon>
        <taxon>Papilionoidea</taxon>
        <taxon>Nymphalidae</taxon>
        <taxon>Nymphalinae</taxon>
        <taxon>Euphydryas</taxon>
    </lineage>
</organism>
<keyword evidence="2" id="KW-1185">Reference proteome</keyword>